<dbReference type="Gene3D" id="2.40.70.10">
    <property type="entry name" value="Acid Proteases"/>
    <property type="match status" value="1"/>
</dbReference>
<protein>
    <submittedName>
        <fullName evidence="2">Uncharacterized protein</fullName>
    </submittedName>
</protein>
<feature type="compositionally biased region" description="Basic and acidic residues" evidence="1">
    <location>
        <begin position="153"/>
        <end position="176"/>
    </location>
</feature>
<evidence type="ECO:0000313" key="2">
    <source>
        <dbReference type="EMBL" id="CAA7030358.1"/>
    </source>
</evidence>
<sequence length="188" mass="21029">MLEIGERLIPTDFEIIVSEESKRNRLILGTPFLATAGAIIDYMKNRISLGNVREYIFFQSINFKTAPSEIKIQTEKATQVPKNGAMSTYPKKSEHYPKPKEAMKPSKLKHEDVFKDINSILAGQDPDPKEDHTAKEKLGNSLNLLSAFVFKDGKGDDLGVPKPPHDPPESENEEAKGIPNPLVYLPRT</sequence>
<dbReference type="AlphaFoldDB" id="A0A6D2IRS6"/>
<feature type="region of interest" description="Disordered" evidence="1">
    <location>
        <begin position="153"/>
        <end position="188"/>
    </location>
</feature>
<accession>A0A6D2IRS6</accession>
<evidence type="ECO:0000256" key="1">
    <source>
        <dbReference type="SAM" id="MobiDB-lite"/>
    </source>
</evidence>
<name>A0A6D2IRS6_9BRAS</name>
<gene>
    <name evidence="2" type="ORF">MERR_LOCUS17593</name>
</gene>
<proteinExistence type="predicted"/>
<reference evidence="2" key="1">
    <citation type="submission" date="2020-01" db="EMBL/GenBank/DDBJ databases">
        <authorList>
            <person name="Mishra B."/>
        </authorList>
    </citation>
    <scope>NUCLEOTIDE SEQUENCE [LARGE SCALE GENOMIC DNA]</scope>
</reference>
<dbReference type="Proteomes" id="UP000467841">
    <property type="component" value="Unassembled WGS sequence"/>
</dbReference>
<dbReference type="OrthoDB" id="1744168at2759"/>
<dbReference type="EMBL" id="CACVBM020001095">
    <property type="protein sequence ID" value="CAA7030358.1"/>
    <property type="molecule type" value="Genomic_DNA"/>
</dbReference>
<comment type="caution">
    <text evidence="2">The sequence shown here is derived from an EMBL/GenBank/DDBJ whole genome shotgun (WGS) entry which is preliminary data.</text>
</comment>
<evidence type="ECO:0000313" key="3">
    <source>
        <dbReference type="Proteomes" id="UP000467841"/>
    </source>
</evidence>
<organism evidence="2 3">
    <name type="scientific">Microthlaspi erraticum</name>
    <dbReference type="NCBI Taxonomy" id="1685480"/>
    <lineage>
        <taxon>Eukaryota</taxon>
        <taxon>Viridiplantae</taxon>
        <taxon>Streptophyta</taxon>
        <taxon>Embryophyta</taxon>
        <taxon>Tracheophyta</taxon>
        <taxon>Spermatophyta</taxon>
        <taxon>Magnoliopsida</taxon>
        <taxon>eudicotyledons</taxon>
        <taxon>Gunneridae</taxon>
        <taxon>Pentapetalae</taxon>
        <taxon>rosids</taxon>
        <taxon>malvids</taxon>
        <taxon>Brassicales</taxon>
        <taxon>Brassicaceae</taxon>
        <taxon>Coluteocarpeae</taxon>
        <taxon>Microthlaspi</taxon>
    </lineage>
</organism>
<feature type="compositionally biased region" description="Basic and acidic residues" evidence="1">
    <location>
        <begin position="91"/>
        <end position="107"/>
    </location>
</feature>
<keyword evidence="3" id="KW-1185">Reference proteome</keyword>
<dbReference type="InterPro" id="IPR021109">
    <property type="entry name" value="Peptidase_aspartic_dom_sf"/>
</dbReference>
<feature type="region of interest" description="Disordered" evidence="1">
    <location>
        <begin position="77"/>
        <end position="107"/>
    </location>
</feature>